<evidence type="ECO:0000313" key="1">
    <source>
        <dbReference type="EMBL" id="PPQ75340.1"/>
    </source>
</evidence>
<dbReference type="InParanoid" id="A0A409WA34"/>
<organism evidence="1 2">
    <name type="scientific">Panaeolus cyanescens</name>
    <dbReference type="NCBI Taxonomy" id="181874"/>
    <lineage>
        <taxon>Eukaryota</taxon>
        <taxon>Fungi</taxon>
        <taxon>Dikarya</taxon>
        <taxon>Basidiomycota</taxon>
        <taxon>Agaricomycotina</taxon>
        <taxon>Agaricomycetes</taxon>
        <taxon>Agaricomycetidae</taxon>
        <taxon>Agaricales</taxon>
        <taxon>Agaricineae</taxon>
        <taxon>Galeropsidaceae</taxon>
        <taxon>Panaeolus</taxon>
    </lineage>
</organism>
<dbReference type="AlphaFoldDB" id="A0A409WA34"/>
<gene>
    <name evidence="1" type="ORF">CVT24_007605</name>
</gene>
<sequence>MWDELHGIEAKKRAEGNFAQLRDDVWKLEALLGRIESARQQRQILQDDRTQLLTHPNPDQDAILVSCLRAVDQQLTNYIHCLVTFKSLPPGFDINVKLIVYQRLLELALSSQNFVHAVESTLAQLPPQQSNDLRTLKAVLRTAKIDFMQAYSNLRKFGPPPPESQSLIPDFSLTTADRILLPVFAHTERLNRWLKRS</sequence>
<dbReference type="EMBL" id="NHTK01005681">
    <property type="protein sequence ID" value="PPQ75340.1"/>
    <property type="molecule type" value="Genomic_DNA"/>
</dbReference>
<accession>A0A409WA34</accession>
<keyword evidence="2" id="KW-1185">Reference proteome</keyword>
<proteinExistence type="predicted"/>
<comment type="caution">
    <text evidence="1">The sequence shown here is derived from an EMBL/GenBank/DDBJ whole genome shotgun (WGS) entry which is preliminary data.</text>
</comment>
<dbReference type="Proteomes" id="UP000284842">
    <property type="component" value="Unassembled WGS sequence"/>
</dbReference>
<protein>
    <submittedName>
        <fullName evidence="1">Uncharacterized protein</fullName>
    </submittedName>
</protein>
<reference evidence="1 2" key="1">
    <citation type="journal article" date="2018" name="Evol. Lett.">
        <title>Horizontal gene cluster transfer increased hallucinogenic mushroom diversity.</title>
        <authorList>
            <person name="Reynolds H.T."/>
            <person name="Vijayakumar V."/>
            <person name="Gluck-Thaler E."/>
            <person name="Korotkin H.B."/>
            <person name="Matheny P.B."/>
            <person name="Slot J.C."/>
        </authorList>
    </citation>
    <scope>NUCLEOTIDE SEQUENCE [LARGE SCALE GENOMIC DNA]</scope>
    <source>
        <strain evidence="1 2">2629</strain>
    </source>
</reference>
<evidence type="ECO:0000313" key="2">
    <source>
        <dbReference type="Proteomes" id="UP000284842"/>
    </source>
</evidence>
<name>A0A409WA34_9AGAR</name>